<evidence type="ECO:0000256" key="1">
    <source>
        <dbReference type="SAM" id="MobiDB-lite"/>
    </source>
</evidence>
<evidence type="ECO:0000313" key="3">
    <source>
        <dbReference type="Proteomes" id="UP000789396"/>
    </source>
</evidence>
<dbReference type="OrthoDB" id="2485719at2759"/>
<feature type="region of interest" description="Disordered" evidence="1">
    <location>
        <begin position="1"/>
        <end position="141"/>
    </location>
</feature>
<feature type="non-terminal residue" evidence="2">
    <location>
        <position position="246"/>
    </location>
</feature>
<keyword evidence="3" id="KW-1185">Reference proteome</keyword>
<evidence type="ECO:0000313" key="2">
    <source>
        <dbReference type="EMBL" id="CAG8747235.1"/>
    </source>
</evidence>
<accession>A0A9N9IRK5</accession>
<reference evidence="2" key="1">
    <citation type="submission" date="2021-06" db="EMBL/GenBank/DDBJ databases">
        <authorList>
            <person name="Kallberg Y."/>
            <person name="Tangrot J."/>
            <person name="Rosling A."/>
        </authorList>
    </citation>
    <scope>NUCLEOTIDE SEQUENCE</scope>
    <source>
        <strain evidence="2">IN212</strain>
    </source>
</reference>
<dbReference type="EMBL" id="CAJVPZ010034641">
    <property type="protein sequence ID" value="CAG8747235.1"/>
    <property type="molecule type" value="Genomic_DNA"/>
</dbReference>
<feature type="compositionally biased region" description="Polar residues" evidence="1">
    <location>
        <begin position="1"/>
        <end position="26"/>
    </location>
</feature>
<dbReference type="AlphaFoldDB" id="A0A9N9IRK5"/>
<feature type="compositionally biased region" description="Polar residues" evidence="1">
    <location>
        <begin position="50"/>
        <end position="64"/>
    </location>
</feature>
<proteinExistence type="predicted"/>
<feature type="compositionally biased region" description="Polar residues" evidence="1">
    <location>
        <begin position="86"/>
        <end position="107"/>
    </location>
</feature>
<gene>
    <name evidence="2" type="ORF">RFULGI_LOCUS13327</name>
</gene>
<feature type="non-terminal residue" evidence="2">
    <location>
        <position position="1"/>
    </location>
</feature>
<protein>
    <submittedName>
        <fullName evidence="2">7621_t:CDS:1</fullName>
    </submittedName>
</protein>
<organism evidence="2 3">
    <name type="scientific">Racocetra fulgida</name>
    <dbReference type="NCBI Taxonomy" id="60492"/>
    <lineage>
        <taxon>Eukaryota</taxon>
        <taxon>Fungi</taxon>
        <taxon>Fungi incertae sedis</taxon>
        <taxon>Mucoromycota</taxon>
        <taxon>Glomeromycotina</taxon>
        <taxon>Glomeromycetes</taxon>
        <taxon>Diversisporales</taxon>
        <taxon>Gigasporaceae</taxon>
        <taxon>Racocetra</taxon>
    </lineage>
</organism>
<comment type="caution">
    <text evidence="2">The sequence shown here is derived from an EMBL/GenBank/DDBJ whole genome shotgun (WGS) entry which is preliminary data.</text>
</comment>
<sequence>FASSASNLPSNKRQSFQESTNSQYQEIEQPAETIFSDEENERYLDEGEETSVTTQVRNANNQTRGIKDKYNRRKTSDVTTPVPASKASNLPSNKKQSFQKSTTNQYQEIEPIETISSDKGSEQYLDEGEETSANNYDSLGDLNTKKTLYTSTVLPSRPIVTTLTEKTSHVEITTSNNRNDFELPLNLSNKFEVALWLACQPQILNLAIDIRDAMSDQISNNGNNNELSSNITHLYNPKLAQQEIKQ</sequence>
<name>A0A9N9IRK5_9GLOM</name>
<dbReference type="Proteomes" id="UP000789396">
    <property type="component" value="Unassembled WGS sequence"/>
</dbReference>